<feature type="transmembrane region" description="Helical" evidence="2">
    <location>
        <begin position="5"/>
        <end position="21"/>
    </location>
</feature>
<keyword evidence="2" id="KW-1133">Transmembrane helix</keyword>
<proteinExistence type="predicted"/>
<dbReference type="InterPro" id="IPR016187">
    <property type="entry name" value="CTDL_fold"/>
</dbReference>
<dbReference type="SUPFAM" id="SSF56436">
    <property type="entry name" value="C-type lectin-like"/>
    <property type="match status" value="1"/>
</dbReference>
<dbReference type="PROSITE" id="PS50963">
    <property type="entry name" value="LINK_2"/>
    <property type="match status" value="1"/>
</dbReference>
<evidence type="ECO:0000259" key="3">
    <source>
        <dbReference type="PROSITE" id="PS50963"/>
    </source>
</evidence>
<name>A0A6C0I6L5_9ZZZZ</name>
<dbReference type="EMBL" id="MN740114">
    <property type="protein sequence ID" value="QHT88240.1"/>
    <property type="molecule type" value="Genomic_DNA"/>
</dbReference>
<dbReference type="SMART" id="SM00445">
    <property type="entry name" value="LINK"/>
    <property type="match status" value="1"/>
</dbReference>
<keyword evidence="2" id="KW-0812">Transmembrane</keyword>
<sequence>MGALAVFIGILLGGTVLYFLFRDPTSFMLFGLLLAILLYVLIYFGFISFETRPSELDINYSPTPLAPDSTANGTPPPYVATPLEEVFYVANNIFTYEKAPTVCKAYGAEVATYSQVEDAYSRGAEWCGYGWTQGGIALFPTQQATWDKLQMEVDPKKRISCGRPGVNGGYFDPTTKFGVNCYGIRPTKKPGTGKDVDKEFAQGVDRMKSMLDKISVYPFSTSDWSEYSDVSKSIISAEASIKGLGSRIQKNTSDIGSSVSAIGEGVAEGTTATATGIFDLGKSLVTNVVLGIGELGSSLFGGISRGVSAGTSRPSEQNPPATRQ</sequence>
<dbReference type="GO" id="GO:0005540">
    <property type="term" value="F:hyaluronic acid binding"/>
    <property type="evidence" value="ECO:0007669"/>
    <property type="project" value="InterPro"/>
</dbReference>
<evidence type="ECO:0000256" key="2">
    <source>
        <dbReference type="SAM" id="Phobius"/>
    </source>
</evidence>
<accession>A0A6C0I6L5</accession>
<dbReference type="AlphaFoldDB" id="A0A6C0I6L5"/>
<dbReference type="Pfam" id="PF00193">
    <property type="entry name" value="Xlink"/>
    <property type="match status" value="1"/>
</dbReference>
<reference evidence="4" key="1">
    <citation type="journal article" date="2020" name="Nature">
        <title>Giant virus diversity and host interactions through global metagenomics.</title>
        <authorList>
            <person name="Schulz F."/>
            <person name="Roux S."/>
            <person name="Paez-Espino D."/>
            <person name="Jungbluth S."/>
            <person name="Walsh D.A."/>
            <person name="Denef V.J."/>
            <person name="McMahon K.D."/>
            <person name="Konstantinidis K.T."/>
            <person name="Eloe-Fadrosh E.A."/>
            <person name="Kyrpides N.C."/>
            <person name="Woyke T."/>
        </authorList>
    </citation>
    <scope>NUCLEOTIDE SEQUENCE</scope>
    <source>
        <strain evidence="4">GVMAG-M-3300023184-50</strain>
    </source>
</reference>
<keyword evidence="1" id="KW-1015">Disulfide bond</keyword>
<feature type="transmembrane region" description="Helical" evidence="2">
    <location>
        <begin position="27"/>
        <end position="46"/>
    </location>
</feature>
<dbReference type="Gene3D" id="3.10.100.10">
    <property type="entry name" value="Mannose-Binding Protein A, subunit A"/>
    <property type="match status" value="1"/>
</dbReference>
<keyword evidence="2" id="KW-0472">Membrane</keyword>
<organism evidence="4">
    <name type="scientific">viral metagenome</name>
    <dbReference type="NCBI Taxonomy" id="1070528"/>
    <lineage>
        <taxon>unclassified sequences</taxon>
        <taxon>metagenomes</taxon>
        <taxon>organismal metagenomes</taxon>
    </lineage>
</organism>
<feature type="domain" description="Link" evidence="3">
    <location>
        <begin position="81"/>
        <end position="183"/>
    </location>
</feature>
<evidence type="ECO:0000313" key="4">
    <source>
        <dbReference type="EMBL" id="QHT88240.1"/>
    </source>
</evidence>
<dbReference type="InterPro" id="IPR000538">
    <property type="entry name" value="Link_dom"/>
</dbReference>
<evidence type="ECO:0000256" key="1">
    <source>
        <dbReference type="ARBA" id="ARBA00023157"/>
    </source>
</evidence>
<dbReference type="GO" id="GO:0007155">
    <property type="term" value="P:cell adhesion"/>
    <property type="evidence" value="ECO:0007669"/>
    <property type="project" value="InterPro"/>
</dbReference>
<dbReference type="InterPro" id="IPR016186">
    <property type="entry name" value="C-type_lectin-like/link_sf"/>
</dbReference>
<protein>
    <recommendedName>
        <fullName evidence="3">Link domain-containing protein</fullName>
    </recommendedName>
</protein>